<evidence type="ECO:0000313" key="6">
    <source>
        <dbReference type="Proteomes" id="UP000054771"/>
    </source>
</evidence>
<reference evidence="6" key="2">
    <citation type="journal article" date="2016" name="Genome Announc.">
        <title>Draft genome sequences of fungus Aspergillus calidoustus.</title>
        <authorList>
            <person name="Horn F."/>
            <person name="Linde J."/>
            <person name="Mattern D.J."/>
            <person name="Walther G."/>
            <person name="Guthke R."/>
            <person name="Scherlach K."/>
            <person name="Martin K."/>
            <person name="Brakhage A.A."/>
            <person name="Petzke L."/>
            <person name="Valiante V."/>
        </authorList>
    </citation>
    <scope>NUCLEOTIDE SEQUENCE [LARGE SCALE GENOMIC DNA]</scope>
    <source>
        <strain evidence="6">SF006504</strain>
    </source>
</reference>
<dbReference type="GO" id="GO:0005524">
    <property type="term" value="F:ATP binding"/>
    <property type="evidence" value="ECO:0007669"/>
    <property type="project" value="InterPro"/>
</dbReference>
<protein>
    <submittedName>
        <fullName evidence="4">Putative Superfamily II DNA helicase</fullName>
    </submittedName>
</protein>
<keyword evidence="4" id="KW-0067">ATP-binding</keyword>
<dbReference type="EMBL" id="CDMC01000003">
    <property type="protein sequence ID" value="CEL03672.1"/>
    <property type="molecule type" value="Genomic_DNA"/>
</dbReference>
<organism evidence="4 6">
    <name type="scientific">Aspergillus calidoustus</name>
    <dbReference type="NCBI Taxonomy" id="454130"/>
    <lineage>
        <taxon>Eukaryota</taxon>
        <taxon>Fungi</taxon>
        <taxon>Dikarya</taxon>
        <taxon>Ascomycota</taxon>
        <taxon>Pezizomycotina</taxon>
        <taxon>Eurotiomycetes</taxon>
        <taxon>Eurotiomycetidae</taxon>
        <taxon>Eurotiales</taxon>
        <taxon>Aspergillaceae</taxon>
        <taxon>Aspergillus</taxon>
        <taxon>Aspergillus subgen. Nidulantes</taxon>
    </lineage>
</organism>
<dbReference type="Pfam" id="PF00270">
    <property type="entry name" value="DEAD"/>
    <property type="match status" value="1"/>
</dbReference>
<dbReference type="SUPFAM" id="SSF52540">
    <property type="entry name" value="P-loop containing nucleoside triphosphate hydrolases"/>
    <property type="match status" value="1"/>
</dbReference>
<evidence type="ECO:0000259" key="3">
    <source>
        <dbReference type="PROSITE" id="PS51192"/>
    </source>
</evidence>
<evidence type="ECO:0000256" key="1">
    <source>
        <dbReference type="ARBA" id="ARBA00005446"/>
    </source>
</evidence>
<keyword evidence="2" id="KW-0812">Transmembrane</keyword>
<keyword evidence="6" id="KW-1185">Reference proteome</keyword>
<evidence type="ECO:0000256" key="2">
    <source>
        <dbReference type="SAM" id="Phobius"/>
    </source>
</evidence>
<keyword evidence="4" id="KW-0547">Nucleotide-binding</keyword>
<dbReference type="PANTHER" id="PTHR13710">
    <property type="entry name" value="DNA HELICASE RECQ FAMILY MEMBER"/>
    <property type="match status" value="1"/>
</dbReference>
<accession>A0A0U5FZM7</accession>
<keyword evidence="2" id="KW-1133">Transmembrane helix</keyword>
<gene>
    <name evidence="5" type="ORF">ASPCAL03268</name>
    <name evidence="4" type="ORF">ASPCAL04820</name>
</gene>
<proteinExistence type="inferred from homology"/>
<reference evidence="4" key="1">
    <citation type="submission" date="2014-12" db="EMBL/GenBank/DDBJ databases">
        <authorList>
            <person name="Jaenicke S."/>
        </authorList>
    </citation>
    <scope>NUCLEOTIDE SEQUENCE [LARGE SCALE GENOMIC DNA]</scope>
</reference>
<keyword evidence="2" id="KW-0472">Membrane</keyword>
<name>A0A0U5FZM7_ASPCI</name>
<sequence length="101" mass="11237">MPTGGGKSMLFMLPAWAVPGGTTIVVVPLISLRQDMARRCRQLGVSCVAWDRQRPPDEAAIVLVTPESAVTSDFQSFINRLVIMRRLDRMVVDECYIIMNA</sequence>
<dbReference type="PROSITE" id="PS51192">
    <property type="entry name" value="HELICASE_ATP_BIND_1"/>
    <property type="match status" value="1"/>
</dbReference>
<feature type="domain" description="Helicase ATP-binding" evidence="3">
    <location>
        <begin position="1"/>
        <end position="101"/>
    </location>
</feature>
<dbReference type="GO" id="GO:0043138">
    <property type="term" value="F:3'-5' DNA helicase activity"/>
    <property type="evidence" value="ECO:0007669"/>
    <property type="project" value="TreeGrafter"/>
</dbReference>
<keyword evidence="4" id="KW-0347">Helicase</keyword>
<dbReference type="OMA" id="FWPQMAQ"/>
<dbReference type="Proteomes" id="UP000054771">
    <property type="component" value="Unassembled WGS sequence"/>
</dbReference>
<dbReference type="GO" id="GO:0005737">
    <property type="term" value="C:cytoplasm"/>
    <property type="evidence" value="ECO:0007669"/>
    <property type="project" value="TreeGrafter"/>
</dbReference>
<dbReference type="InterPro" id="IPR027417">
    <property type="entry name" value="P-loop_NTPase"/>
</dbReference>
<dbReference type="STRING" id="454130.A0A0U5FZM7"/>
<dbReference type="GO" id="GO:0005694">
    <property type="term" value="C:chromosome"/>
    <property type="evidence" value="ECO:0007669"/>
    <property type="project" value="TreeGrafter"/>
</dbReference>
<keyword evidence="4" id="KW-0378">Hydrolase</keyword>
<comment type="similarity">
    <text evidence="1">Belongs to the helicase family. RecQ subfamily.</text>
</comment>
<dbReference type="InterPro" id="IPR014001">
    <property type="entry name" value="Helicase_ATP-bd"/>
</dbReference>
<dbReference type="Gene3D" id="3.40.50.300">
    <property type="entry name" value="P-loop containing nucleotide triphosphate hydrolases"/>
    <property type="match status" value="1"/>
</dbReference>
<dbReference type="GO" id="GO:0003676">
    <property type="term" value="F:nucleic acid binding"/>
    <property type="evidence" value="ECO:0007669"/>
    <property type="project" value="InterPro"/>
</dbReference>
<evidence type="ECO:0000313" key="4">
    <source>
        <dbReference type="EMBL" id="CEL03672.1"/>
    </source>
</evidence>
<dbReference type="InterPro" id="IPR011545">
    <property type="entry name" value="DEAD/DEAH_box_helicase_dom"/>
</dbReference>
<dbReference type="OrthoDB" id="5153301at2759"/>
<evidence type="ECO:0000313" key="5">
    <source>
        <dbReference type="EMBL" id="CEN60836.1"/>
    </source>
</evidence>
<dbReference type="GO" id="GO:0000724">
    <property type="term" value="P:double-strand break repair via homologous recombination"/>
    <property type="evidence" value="ECO:0007669"/>
    <property type="project" value="TreeGrafter"/>
</dbReference>
<dbReference type="EMBL" id="CDMC01000002">
    <property type="protein sequence ID" value="CEN60836.1"/>
    <property type="molecule type" value="Genomic_DNA"/>
</dbReference>
<dbReference type="PANTHER" id="PTHR13710:SF154">
    <property type="entry name" value="RECQ HELICASE, PUTATIVE (AFU_ORTHOLOGUE AFUA_6G14720)-RELATED"/>
    <property type="match status" value="1"/>
</dbReference>
<feature type="transmembrane region" description="Helical" evidence="2">
    <location>
        <begin position="12"/>
        <end position="32"/>
    </location>
</feature>
<dbReference type="AlphaFoldDB" id="A0A0U5FZM7"/>
<dbReference type="GO" id="GO:0009378">
    <property type="term" value="F:four-way junction helicase activity"/>
    <property type="evidence" value="ECO:0007669"/>
    <property type="project" value="TreeGrafter"/>
</dbReference>